<gene>
    <name evidence="4" type="ordered locus">Veis_3608</name>
</gene>
<feature type="region of interest" description="Disordered" evidence="2">
    <location>
        <begin position="536"/>
        <end position="555"/>
    </location>
</feature>
<dbReference type="NCBIfam" id="TIGR02059">
    <property type="entry name" value="swm_rep_I"/>
    <property type="match status" value="1"/>
</dbReference>
<feature type="domain" description="Bacterial Ig-like" evidence="3">
    <location>
        <begin position="551"/>
        <end position="655"/>
    </location>
</feature>
<keyword evidence="1" id="KW-0732">Signal</keyword>
<organism evidence="4 5">
    <name type="scientific">Verminephrobacter eiseniae (strain EF01-2)</name>
    <dbReference type="NCBI Taxonomy" id="391735"/>
    <lineage>
        <taxon>Bacteria</taxon>
        <taxon>Pseudomonadati</taxon>
        <taxon>Pseudomonadota</taxon>
        <taxon>Betaproteobacteria</taxon>
        <taxon>Burkholderiales</taxon>
        <taxon>Comamonadaceae</taxon>
        <taxon>Verminephrobacter</taxon>
    </lineage>
</organism>
<dbReference type="InterPro" id="IPR014755">
    <property type="entry name" value="Cu-Rt/internalin_Ig-like"/>
</dbReference>
<dbReference type="STRING" id="391735.Veis_3608"/>
<dbReference type="Pfam" id="PF19078">
    <property type="entry name" value="Big_12"/>
    <property type="match status" value="6"/>
</dbReference>
<evidence type="ECO:0000256" key="1">
    <source>
        <dbReference type="ARBA" id="ARBA00022729"/>
    </source>
</evidence>
<dbReference type="HOGENOM" id="CLU_007841_0_0_4"/>
<reference evidence="5" key="1">
    <citation type="submission" date="2006-12" db="EMBL/GenBank/DDBJ databases">
        <title>Complete sequence of chromosome 1 of Verminephrobacter eiseniae EF01-2.</title>
        <authorList>
            <person name="Copeland A."/>
            <person name="Lucas S."/>
            <person name="Lapidus A."/>
            <person name="Barry K."/>
            <person name="Detter J.C."/>
            <person name="Glavina del Rio T."/>
            <person name="Dalin E."/>
            <person name="Tice H."/>
            <person name="Pitluck S."/>
            <person name="Chertkov O."/>
            <person name="Brettin T."/>
            <person name="Bruce D."/>
            <person name="Han C."/>
            <person name="Tapia R."/>
            <person name="Gilna P."/>
            <person name="Schmutz J."/>
            <person name="Larimer F."/>
            <person name="Land M."/>
            <person name="Hauser L."/>
            <person name="Kyrpides N."/>
            <person name="Kim E."/>
            <person name="Stahl D."/>
            <person name="Richardson P."/>
        </authorList>
    </citation>
    <scope>NUCLEOTIDE SEQUENCE [LARGE SCALE GENOMIC DNA]</scope>
    <source>
        <strain evidence="5">EF01-2</strain>
    </source>
</reference>
<name>A1WNW8_VEREI</name>
<feature type="domain" description="Bacterial Ig-like" evidence="3">
    <location>
        <begin position="332"/>
        <end position="428"/>
    </location>
</feature>
<dbReference type="PANTHER" id="PTHR34677">
    <property type="match status" value="1"/>
</dbReference>
<keyword evidence="5" id="KW-1185">Reference proteome</keyword>
<evidence type="ECO:0000313" key="4">
    <source>
        <dbReference type="EMBL" id="ABM59325.1"/>
    </source>
</evidence>
<dbReference type="AlphaFoldDB" id="A1WNW8"/>
<dbReference type="Gene3D" id="2.60.40.1220">
    <property type="match status" value="3"/>
</dbReference>
<dbReference type="InterPro" id="IPR044048">
    <property type="entry name" value="Big_12"/>
</dbReference>
<dbReference type="EMBL" id="CP000542">
    <property type="protein sequence ID" value="ABM59325.1"/>
    <property type="molecule type" value="Genomic_DNA"/>
</dbReference>
<dbReference type="InterPro" id="IPR011801">
    <property type="entry name" value="Swm_rep_I_cyn"/>
</dbReference>
<feature type="domain" description="Bacterial Ig-like" evidence="3">
    <location>
        <begin position="656"/>
        <end position="753"/>
    </location>
</feature>
<evidence type="ECO:0000256" key="2">
    <source>
        <dbReference type="SAM" id="MobiDB-lite"/>
    </source>
</evidence>
<dbReference type="KEGG" id="vei:Veis_3608"/>
<feature type="region of interest" description="Disordered" evidence="2">
    <location>
        <begin position="869"/>
        <end position="918"/>
    </location>
</feature>
<dbReference type="Proteomes" id="UP000000374">
    <property type="component" value="Chromosome"/>
</dbReference>
<feature type="domain" description="Bacterial Ig-like" evidence="3">
    <location>
        <begin position="219"/>
        <end position="331"/>
    </location>
</feature>
<sequence length="918" mass="96651">MATITLDKTTIKAGETAVVTFTVEKTHFMGTTNRSGVRTVNDVTITGGTISAGYDFRYVEALSTPTTQVYQADFTPTPNLDRTECTIRYNPDGTANDATSAIFIVDTRAPTITGTPTISNPNLIRANQVSTITFVFSEPLNQASFTTADLTIPAGMGTLENLRTTDGGRSWQVDLRAPANLAANTEAKDLQIGINMAGITDVAGNPGTGNVNLATYTIDNKPPSATIAVTPNPVTSSNDRLVTVTITFDEAVTGFTVDNIDFSNAHVTPYGTNRIGTLNRSADGRTYTITYTASPDTEDATNTISLRNLNTIRDAAGNAATVSPTSNNFEIDTKAPVPISATFDKTHLAAGETATVTVTFNESVSGFTEAAIQIANGSVSNLRQDTTDGRIWRATFTPTANLPSTSSSISINLNGLRDSAGNVNNGSQPFDQSTISIDTKRPEVTVAISDNRLTVGETATITFTFSERVTGFVGSDGMGFEYAQAQYDASKGTLGAPTAVGTDGKVWTATYTPRTDIESAENTIRVNLSDVRDAQGNAGEGTGTSGNFSIDTKPPEVTVTISDNRLTAGESATVTFTFSESVTGFGTEDIQYDTSKGTLGALTAAGTDGKVWTATYTPRPDTESANNTIRVNLAGVRDAQGNAGSGIPSSGNFSIDTVRPTVNVTISDNRLTAGESATITITFNERVTGFTKDAIDLSQANGTLGDLTAVGTDGKVWTATFTPTANLARTTNHRLTLNLANVRNAAGNTVANNTYAFNQYTVDTMVFALSSATANRDQLVLSYSDATALDGNADRAPTNESFTVLVDGTRIDVSRVTVDAAARTVTLTLARAVAAGQQVSIAYQDTDTSDNKALQEAGTGDDAASFAARPVTNLTPPPPPPRTGCVGRTGRRPRRCAQRPRGPDPRLAAPRWLGRPVW</sequence>
<evidence type="ECO:0000259" key="3">
    <source>
        <dbReference type="Pfam" id="PF19078"/>
    </source>
</evidence>
<feature type="compositionally biased region" description="Basic residues" evidence="2">
    <location>
        <begin position="889"/>
        <end position="898"/>
    </location>
</feature>
<proteinExistence type="predicted"/>
<dbReference type="Pfam" id="PF13753">
    <property type="entry name" value="SWM_repeat"/>
    <property type="match status" value="1"/>
</dbReference>
<dbReference type="InterPro" id="IPR028059">
    <property type="entry name" value="SWM_rpt"/>
</dbReference>
<dbReference type="eggNOG" id="COG2911">
    <property type="taxonomic scope" value="Bacteria"/>
</dbReference>
<accession>A1WNW8</accession>
<protein>
    <recommendedName>
        <fullName evidence="3">Bacterial Ig-like domain-containing protein</fullName>
    </recommendedName>
</protein>
<dbReference type="PANTHER" id="PTHR34677:SF3">
    <property type="entry name" value="BACTERIAL IG-LIKE DOMAIN-CONTAINING PROTEIN"/>
    <property type="match status" value="1"/>
</dbReference>
<feature type="domain" description="Bacterial Ig-like" evidence="3">
    <location>
        <begin position="106"/>
        <end position="218"/>
    </location>
</feature>
<feature type="domain" description="Bacterial Ig-like" evidence="3">
    <location>
        <begin position="438"/>
        <end position="550"/>
    </location>
</feature>
<evidence type="ECO:0000313" key="5">
    <source>
        <dbReference type="Proteomes" id="UP000000374"/>
    </source>
</evidence>